<dbReference type="InterPro" id="IPR000182">
    <property type="entry name" value="GNAT_dom"/>
</dbReference>
<accession>A0A1V9YZU4</accession>
<evidence type="ECO:0000259" key="1">
    <source>
        <dbReference type="PROSITE" id="PS51186"/>
    </source>
</evidence>
<comment type="caution">
    <text evidence="2">The sequence shown here is derived from an EMBL/GenBank/DDBJ whole genome shotgun (WGS) entry which is preliminary data.</text>
</comment>
<evidence type="ECO:0000313" key="3">
    <source>
        <dbReference type="Proteomes" id="UP000243579"/>
    </source>
</evidence>
<gene>
    <name evidence="2" type="ORF">ACHHYP_04823</name>
</gene>
<dbReference type="PROSITE" id="PS51186">
    <property type="entry name" value="GNAT"/>
    <property type="match status" value="1"/>
</dbReference>
<name>A0A1V9YZU4_ACHHY</name>
<sequence>MLQETQNSNAFLEAIAPLVRADPDGMQFIGSVASQDSTDRWLVTDAAGAAIACAVVSDRTAVLSSTTTPADATAIGIAIATKLATAIIEAQGPPSSVPAFLDGYASVRPDVTVVSRHRLLLYVLDPARLPTDRCTVPGELHVATTTDKPILTDLLTAFFRGIWGEAPATLDADIDVQVAQRELYLWKVDGHAVACAGHSPPVTTLDGPRYRIRSVFTPESNRRRGYAAALTAGICKALLAEAPCHISLFAESANVASNKTYQRIGFVVKGEISTVIIA</sequence>
<dbReference type="GO" id="GO:0016747">
    <property type="term" value="F:acyltransferase activity, transferring groups other than amino-acyl groups"/>
    <property type="evidence" value="ECO:0007669"/>
    <property type="project" value="InterPro"/>
</dbReference>
<evidence type="ECO:0000313" key="2">
    <source>
        <dbReference type="EMBL" id="OQR91278.1"/>
    </source>
</evidence>
<dbReference type="InterPro" id="IPR016181">
    <property type="entry name" value="Acyl_CoA_acyltransferase"/>
</dbReference>
<dbReference type="SUPFAM" id="SSF55729">
    <property type="entry name" value="Acyl-CoA N-acyltransferases (Nat)"/>
    <property type="match status" value="1"/>
</dbReference>
<dbReference type="Pfam" id="PF00583">
    <property type="entry name" value="Acetyltransf_1"/>
    <property type="match status" value="1"/>
</dbReference>
<proteinExistence type="predicted"/>
<dbReference type="Proteomes" id="UP000243579">
    <property type="component" value="Unassembled WGS sequence"/>
</dbReference>
<keyword evidence="3" id="KW-1185">Reference proteome</keyword>
<feature type="domain" description="N-acetyltransferase" evidence="1">
    <location>
        <begin position="138"/>
        <end position="278"/>
    </location>
</feature>
<reference evidence="2 3" key="1">
    <citation type="journal article" date="2014" name="Genome Biol. Evol.">
        <title>The secreted proteins of Achlya hypogyna and Thraustotheca clavata identify the ancestral oomycete secretome and reveal gene acquisitions by horizontal gene transfer.</title>
        <authorList>
            <person name="Misner I."/>
            <person name="Blouin N."/>
            <person name="Leonard G."/>
            <person name="Richards T.A."/>
            <person name="Lane C.E."/>
        </authorList>
    </citation>
    <scope>NUCLEOTIDE SEQUENCE [LARGE SCALE GENOMIC DNA]</scope>
    <source>
        <strain evidence="2 3">ATCC 48635</strain>
    </source>
</reference>
<dbReference type="OrthoDB" id="80811at2759"/>
<protein>
    <recommendedName>
        <fullName evidence="1">N-acetyltransferase domain-containing protein</fullName>
    </recommendedName>
</protein>
<organism evidence="2 3">
    <name type="scientific">Achlya hypogyna</name>
    <name type="common">Oomycete</name>
    <name type="synonym">Protoachlya hypogyna</name>
    <dbReference type="NCBI Taxonomy" id="1202772"/>
    <lineage>
        <taxon>Eukaryota</taxon>
        <taxon>Sar</taxon>
        <taxon>Stramenopiles</taxon>
        <taxon>Oomycota</taxon>
        <taxon>Saprolegniomycetes</taxon>
        <taxon>Saprolegniales</taxon>
        <taxon>Achlyaceae</taxon>
        <taxon>Achlya</taxon>
    </lineage>
</organism>
<dbReference type="Gene3D" id="3.40.630.30">
    <property type="match status" value="1"/>
</dbReference>
<dbReference type="AlphaFoldDB" id="A0A1V9YZU4"/>
<dbReference type="EMBL" id="JNBR01000544">
    <property type="protein sequence ID" value="OQR91278.1"/>
    <property type="molecule type" value="Genomic_DNA"/>
</dbReference>